<dbReference type="InterPro" id="IPR029063">
    <property type="entry name" value="SAM-dependent_MTases_sf"/>
</dbReference>
<evidence type="ECO:0000313" key="3">
    <source>
        <dbReference type="Proteomes" id="UP001232992"/>
    </source>
</evidence>
<dbReference type="InterPro" id="IPR041698">
    <property type="entry name" value="Methyltransf_25"/>
</dbReference>
<sequence length="287" mass="32822">MANQKQPLWETYLKPLISLLLDKDSLQKLRNETNWEREAERLHNPNIIYPRYYTDENFHGVQQGYLNPDAAVTYDPITQYVLPPNETWIREELVNRIQGFPRRILDLGCGTGSTTVMLKTAYPDAEIVGLDLSPYMLVMAEKKSQEANLDISWHHGLAEATGWESEQFDLVTASLLFHETPPAITKAILQEAFRLLTPGGQCLILDGNQSTLRQTEWLTDIFEEPYIKAFAAGDLAMWMQQASFTEVYSQSVWLVHQVTHSRKPLPVQNRWSSPVTNSVWQDAAPAF</sequence>
<accession>A0ABT7BVC8</accession>
<dbReference type="Proteomes" id="UP001232992">
    <property type="component" value="Unassembled WGS sequence"/>
</dbReference>
<dbReference type="GO" id="GO:0032259">
    <property type="term" value="P:methylation"/>
    <property type="evidence" value="ECO:0007669"/>
    <property type="project" value="UniProtKB-KW"/>
</dbReference>
<dbReference type="Gene3D" id="3.40.50.150">
    <property type="entry name" value="Vaccinia Virus protein VP39"/>
    <property type="match status" value="1"/>
</dbReference>
<keyword evidence="2" id="KW-0489">Methyltransferase</keyword>
<name>A0ABT7BVC8_9CYAN</name>
<gene>
    <name evidence="2" type="ORF">PMH09_08045</name>
</gene>
<dbReference type="Pfam" id="PF13649">
    <property type="entry name" value="Methyltransf_25"/>
    <property type="match status" value="1"/>
</dbReference>
<dbReference type="PANTHER" id="PTHR42912">
    <property type="entry name" value="METHYLTRANSFERASE"/>
    <property type="match status" value="1"/>
</dbReference>
<keyword evidence="3" id="KW-1185">Reference proteome</keyword>
<dbReference type="InterPro" id="IPR050508">
    <property type="entry name" value="Methyltransf_Superfamily"/>
</dbReference>
<dbReference type="PANTHER" id="PTHR42912:SF80">
    <property type="entry name" value="METHYLTRANSFERASE DOMAIN-CONTAINING PROTEIN"/>
    <property type="match status" value="1"/>
</dbReference>
<dbReference type="GO" id="GO:0008168">
    <property type="term" value="F:methyltransferase activity"/>
    <property type="evidence" value="ECO:0007669"/>
    <property type="project" value="UniProtKB-KW"/>
</dbReference>
<reference evidence="2 3" key="1">
    <citation type="submission" date="2023-01" db="EMBL/GenBank/DDBJ databases">
        <title>Novel diversity within Roseofilum (Cyanobacteria; Desertifilaceae) from marine benthic mats with descriptions of four novel species.</title>
        <authorList>
            <person name="Wang Y."/>
            <person name="Berthold D.E."/>
            <person name="Hu J."/>
            <person name="Lefler F.W."/>
            <person name="Laughinghouse H.D. IV."/>
        </authorList>
    </citation>
    <scope>NUCLEOTIDE SEQUENCE [LARGE SCALE GENOMIC DNA]</scope>
    <source>
        <strain evidence="2 3">BLCC-M143</strain>
    </source>
</reference>
<dbReference type="CDD" id="cd02440">
    <property type="entry name" value="AdoMet_MTases"/>
    <property type="match status" value="1"/>
</dbReference>
<dbReference type="EMBL" id="JAQOSQ010000006">
    <property type="protein sequence ID" value="MDJ1183144.1"/>
    <property type="molecule type" value="Genomic_DNA"/>
</dbReference>
<organism evidence="2 3">
    <name type="scientific">Roseofilum casamattae BLCC-M143</name>
    <dbReference type="NCBI Taxonomy" id="3022442"/>
    <lineage>
        <taxon>Bacteria</taxon>
        <taxon>Bacillati</taxon>
        <taxon>Cyanobacteriota</taxon>
        <taxon>Cyanophyceae</taxon>
        <taxon>Desertifilales</taxon>
        <taxon>Desertifilaceae</taxon>
        <taxon>Roseofilum</taxon>
        <taxon>Roseofilum casamattae</taxon>
    </lineage>
</organism>
<keyword evidence="2" id="KW-0808">Transferase</keyword>
<evidence type="ECO:0000259" key="1">
    <source>
        <dbReference type="Pfam" id="PF13649"/>
    </source>
</evidence>
<proteinExistence type="predicted"/>
<evidence type="ECO:0000313" key="2">
    <source>
        <dbReference type="EMBL" id="MDJ1183144.1"/>
    </source>
</evidence>
<dbReference type="SUPFAM" id="SSF53335">
    <property type="entry name" value="S-adenosyl-L-methionine-dependent methyltransferases"/>
    <property type="match status" value="1"/>
</dbReference>
<feature type="domain" description="Methyltransferase" evidence="1">
    <location>
        <begin position="104"/>
        <end position="200"/>
    </location>
</feature>
<comment type="caution">
    <text evidence="2">The sequence shown here is derived from an EMBL/GenBank/DDBJ whole genome shotgun (WGS) entry which is preliminary data.</text>
</comment>
<protein>
    <submittedName>
        <fullName evidence="2">Class I SAM-dependent methyltransferase</fullName>
    </submittedName>
</protein>
<dbReference type="RefSeq" id="WP_283757799.1">
    <property type="nucleotide sequence ID" value="NZ_JAQOSQ010000006.1"/>
</dbReference>